<dbReference type="SMART" id="SM00642">
    <property type="entry name" value="Aamy"/>
    <property type="match status" value="1"/>
</dbReference>
<dbReference type="Pfam" id="PF02922">
    <property type="entry name" value="CBM_48"/>
    <property type="match status" value="1"/>
</dbReference>
<comment type="caution">
    <text evidence="4">The sequence shown here is derived from an EMBL/GenBank/DDBJ whole genome shotgun (WGS) entry which is preliminary data.</text>
</comment>
<reference evidence="4 5" key="1">
    <citation type="submission" date="2020-10" db="EMBL/GenBank/DDBJ databases">
        <title>The Coptis chinensis genome and diversification of protoberbering-type alkaloids.</title>
        <authorList>
            <person name="Wang B."/>
            <person name="Shu S."/>
            <person name="Song C."/>
            <person name="Liu Y."/>
        </authorList>
    </citation>
    <scope>NUCLEOTIDE SEQUENCE [LARGE SCALE GENOMIC DNA]</scope>
    <source>
        <strain evidence="4">HL-2020</strain>
        <tissue evidence="4">Leaf</tissue>
    </source>
</reference>
<sequence>MVLHSSQVFSYQVGTDLYSAGIEELEAASTYSFRTDRDNQVKVFIGRKNMTYVVYIEVSSLPEWINENKLVLSWGMYRSDSSSLIPLKPQGSASGSISSINLTPFAQNSFGKHTLQMEFESDQAPFYLSFVLLCPTDAASGKIEMRSHRKEKFCVPVGVGSGHPAPLGISFSNDGSVNFALFSRNAETVILCLYDEMEGKPSMEIELDPYINRTGDIWHVSMETAAPYVKYGYRCHGIIPSKKGKTFDESHVLLDPYAKVLQRCFSDHPVSDSLERYLGNLVKDPTFDWSGEIRPCLPMEKLVVYRLNVEHFTKDKSSKLQTGVAGTFSGLIEKSQHFKGLGVNAILLEPIFPFNEQKGPYYPYHFFSPMHLYGPTHDGLSAINSMKEMVKVMHANNIEVLLEVVFTHTAECGDYASKTTGLQGIDKKSYYGFNEDMETVDRSALNCNHPIVQWMVLDSLRYWVTEFHVDGFCFLNASSLLRGLNGEYLSRPPLIEAITFDPLLSKTKLIADSWDPYGLASKEVRFPHWKRWAEINSKFCYDVRNFLKGEGLLSNLATRICGSADIFSDGRGPTFSFNYVARNFGLPLVDLVSFSSSELLSELSWNCGEEGPTSKSIVLEKRLKQIRNFLFILYISMGVPVLNMGDECGQSSSGSPLYGHRKPFDWDALRTTFGVQITLFIAFLTSLRTRRGDFLQKRNFMKVENVDWQGSDQAQPRWEDPSSKFLTMILKADNDDTESKSSGGSDDNDDTESKSSGGSDLFVGFNGSDSSETVILPPPSQGLAWFRLVDTALPFPEFFSTDGEPVIEQTTGLLAYVMKSHSCALFEAQSPVD</sequence>
<evidence type="ECO:0000313" key="4">
    <source>
        <dbReference type="EMBL" id="KAF9604702.1"/>
    </source>
</evidence>
<dbReference type="Pfam" id="PF00128">
    <property type="entry name" value="Alpha-amylase"/>
    <property type="match status" value="1"/>
</dbReference>
<organism evidence="4 5">
    <name type="scientific">Coptis chinensis</name>
    <dbReference type="NCBI Taxonomy" id="261450"/>
    <lineage>
        <taxon>Eukaryota</taxon>
        <taxon>Viridiplantae</taxon>
        <taxon>Streptophyta</taxon>
        <taxon>Embryophyta</taxon>
        <taxon>Tracheophyta</taxon>
        <taxon>Spermatophyta</taxon>
        <taxon>Magnoliopsida</taxon>
        <taxon>Ranunculales</taxon>
        <taxon>Ranunculaceae</taxon>
        <taxon>Coptidoideae</taxon>
        <taxon>Coptis</taxon>
    </lineage>
</organism>
<dbReference type="GO" id="GO:0019156">
    <property type="term" value="F:isoamylase activity"/>
    <property type="evidence" value="ECO:0007669"/>
    <property type="project" value="InterPro"/>
</dbReference>
<dbReference type="CDD" id="cd02856">
    <property type="entry name" value="E_set_GDE_Isoamylase_N"/>
    <property type="match status" value="1"/>
</dbReference>
<dbReference type="SUPFAM" id="SSF81296">
    <property type="entry name" value="E set domains"/>
    <property type="match status" value="1"/>
</dbReference>
<evidence type="ECO:0000256" key="2">
    <source>
        <dbReference type="SAM" id="MobiDB-lite"/>
    </source>
</evidence>
<keyword evidence="5" id="KW-1185">Reference proteome</keyword>
<dbReference type="SUPFAM" id="SSF51445">
    <property type="entry name" value="(Trans)glycosidases"/>
    <property type="match status" value="1"/>
</dbReference>
<comment type="similarity">
    <text evidence="1">Belongs to the glycosyl hydrolase 13 family.</text>
</comment>
<dbReference type="InterPro" id="IPR013780">
    <property type="entry name" value="Glyco_hydro_b"/>
</dbReference>
<evidence type="ECO:0000259" key="3">
    <source>
        <dbReference type="SMART" id="SM00642"/>
    </source>
</evidence>
<dbReference type="InterPro" id="IPR013783">
    <property type="entry name" value="Ig-like_fold"/>
</dbReference>
<evidence type="ECO:0000256" key="1">
    <source>
        <dbReference type="ARBA" id="ARBA00008061"/>
    </source>
</evidence>
<feature type="domain" description="Glycosyl hydrolase family 13 catalytic" evidence="3">
    <location>
        <begin position="301"/>
        <end position="691"/>
    </location>
</feature>
<dbReference type="SUPFAM" id="SSF51011">
    <property type="entry name" value="Glycosyl hydrolase domain"/>
    <property type="match status" value="1"/>
</dbReference>
<dbReference type="GO" id="GO:0019252">
    <property type="term" value="P:starch biosynthetic process"/>
    <property type="evidence" value="ECO:0007669"/>
    <property type="project" value="InterPro"/>
</dbReference>
<feature type="region of interest" description="Disordered" evidence="2">
    <location>
        <begin position="735"/>
        <end position="762"/>
    </location>
</feature>
<evidence type="ECO:0000313" key="5">
    <source>
        <dbReference type="Proteomes" id="UP000631114"/>
    </source>
</evidence>
<name>A0A835LTV8_9MAGN</name>
<dbReference type="EMBL" id="JADFTS010000005">
    <property type="protein sequence ID" value="KAF9604702.1"/>
    <property type="molecule type" value="Genomic_DNA"/>
</dbReference>
<dbReference type="InterPro" id="IPR044505">
    <property type="entry name" value="GlgX_Isoamylase_N_E_set"/>
</dbReference>
<dbReference type="Gene3D" id="2.60.40.10">
    <property type="entry name" value="Immunoglobulins"/>
    <property type="match status" value="1"/>
</dbReference>
<dbReference type="AlphaFoldDB" id="A0A835LTV8"/>
<gene>
    <name evidence="4" type="ORF">IFM89_009138</name>
</gene>
<dbReference type="InterPro" id="IPR006047">
    <property type="entry name" value="GH13_cat_dom"/>
</dbReference>
<dbReference type="CDD" id="cd11346">
    <property type="entry name" value="AmyAc_plant_IsoA"/>
    <property type="match status" value="1"/>
</dbReference>
<dbReference type="InterPro" id="IPR014756">
    <property type="entry name" value="Ig_E-set"/>
</dbReference>
<dbReference type="Proteomes" id="UP000631114">
    <property type="component" value="Unassembled WGS sequence"/>
</dbReference>
<dbReference type="Gene3D" id="3.20.20.80">
    <property type="entry name" value="Glycosidases"/>
    <property type="match status" value="1"/>
</dbReference>
<dbReference type="InterPro" id="IPR017853">
    <property type="entry name" value="GH"/>
</dbReference>
<proteinExistence type="inferred from homology"/>
<accession>A0A835LTV8</accession>
<dbReference type="PANTHER" id="PTHR43002">
    <property type="entry name" value="GLYCOGEN DEBRANCHING ENZYME"/>
    <property type="match status" value="1"/>
</dbReference>
<protein>
    <recommendedName>
        <fullName evidence="3">Glycosyl hydrolase family 13 catalytic domain-containing protein</fullName>
    </recommendedName>
</protein>
<dbReference type="Gene3D" id="2.60.40.1180">
    <property type="entry name" value="Golgi alpha-mannosidase II"/>
    <property type="match status" value="1"/>
</dbReference>
<dbReference type="InterPro" id="IPR004193">
    <property type="entry name" value="Glyco_hydro_13_N"/>
</dbReference>
<dbReference type="OrthoDB" id="204980at2759"/>
<dbReference type="InterPro" id="IPR044096">
    <property type="entry name" value="AmyAc_plant_ISA2"/>
</dbReference>